<keyword evidence="3" id="KW-1185">Reference proteome</keyword>
<dbReference type="Pfam" id="PF00903">
    <property type="entry name" value="Glyoxalase"/>
    <property type="match status" value="1"/>
</dbReference>
<reference evidence="2 3" key="1">
    <citation type="submission" date="2019-03" db="EMBL/GenBank/DDBJ databases">
        <title>Genomics of glacier-inhabiting Cryobacterium strains.</title>
        <authorList>
            <person name="Liu Q."/>
            <person name="Xin Y.-H."/>
        </authorList>
    </citation>
    <scope>NUCLEOTIDE SEQUENCE [LARGE SCALE GENOMIC DNA]</scope>
    <source>
        <strain evidence="2 3">RHLT2-21</strain>
    </source>
</reference>
<proteinExistence type="predicted"/>
<organism evidence="2 3">
    <name type="scientific">Cryobacterium mannosilyticum</name>
    <dbReference type="NCBI Taxonomy" id="1259190"/>
    <lineage>
        <taxon>Bacteria</taxon>
        <taxon>Bacillati</taxon>
        <taxon>Actinomycetota</taxon>
        <taxon>Actinomycetes</taxon>
        <taxon>Micrococcales</taxon>
        <taxon>Microbacteriaceae</taxon>
        <taxon>Cryobacterium</taxon>
    </lineage>
</organism>
<dbReference type="PROSITE" id="PS51819">
    <property type="entry name" value="VOC"/>
    <property type="match status" value="1"/>
</dbReference>
<sequence>MRRDSHMFKEVHTVLPAADLKRAQSFYHDALDLDPAEVHQGVLVYRLDSGQAFEIYETSNAGTAKNTQMGWVTDDLDSEMTRLRARGVVFEDYDIPGMKTVNGVATTDEMKSAWFRDTEGNFICVSEML</sequence>
<protein>
    <submittedName>
        <fullName evidence="2">VOC family protein</fullName>
    </submittedName>
</protein>
<dbReference type="EMBL" id="SOFM01000021">
    <property type="protein sequence ID" value="TFC04624.1"/>
    <property type="molecule type" value="Genomic_DNA"/>
</dbReference>
<feature type="domain" description="VOC" evidence="1">
    <location>
        <begin position="9"/>
        <end position="128"/>
    </location>
</feature>
<gene>
    <name evidence="2" type="ORF">E3O32_07870</name>
</gene>
<dbReference type="InterPro" id="IPR037523">
    <property type="entry name" value="VOC_core"/>
</dbReference>
<name>A0A4R8W863_9MICO</name>
<comment type="caution">
    <text evidence="2">The sequence shown here is derived from an EMBL/GenBank/DDBJ whole genome shotgun (WGS) entry which is preliminary data.</text>
</comment>
<accession>A0A4R8W863</accession>
<dbReference type="InterPro" id="IPR029068">
    <property type="entry name" value="Glyas_Bleomycin-R_OHBP_Dase"/>
</dbReference>
<dbReference type="Gene3D" id="3.10.180.10">
    <property type="entry name" value="2,3-Dihydroxybiphenyl 1,2-Dioxygenase, domain 1"/>
    <property type="match status" value="1"/>
</dbReference>
<dbReference type="SUPFAM" id="SSF54593">
    <property type="entry name" value="Glyoxalase/Bleomycin resistance protein/Dihydroxybiphenyl dioxygenase"/>
    <property type="match status" value="1"/>
</dbReference>
<dbReference type="CDD" id="cd06587">
    <property type="entry name" value="VOC"/>
    <property type="match status" value="1"/>
</dbReference>
<dbReference type="InterPro" id="IPR004360">
    <property type="entry name" value="Glyas_Fos-R_dOase_dom"/>
</dbReference>
<dbReference type="Proteomes" id="UP000297643">
    <property type="component" value="Unassembled WGS sequence"/>
</dbReference>
<evidence type="ECO:0000259" key="1">
    <source>
        <dbReference type="PROSITE" id="PS51819"/>
    </source>
</evidence>
<evidence type="ECO:0000313" key="3">
    <source>
        <dbReference type="Proteomes" id="UP000297643"/>
    </source>
</evidence>
<evidence type="ECO:0000313" key="2">
    <source>
        <dbReference type="EMBL" id="TFC04624.1"/>
    </source>
</evidence>
<dbReference type="AlphaFoldDB" id="A0A4R8W863"/>